<evidence type="ECO:0000313" key="1">
    <source>
        <dbReference type="EMBL" id="KAJ2802981.1"/>
    </source>
</evidence>
<dbReference type="Proteomes" id="UP001140096">
    <property type="component" value="Unassembled WGS sequence"/>
</dbReference>
<gene>
    <name evidence="1" type="primary">RAD7</name>
    <name evidence="1" type="ORF">H4S07_004566</name>
</gene>
<name>A0ACC1L862_9FUNG</name>
<sequence length="704" mass="76291">MDLNDRARGSGSRNPRGSGGGGTGNTIKGPHSALTDYLQEIGVSRHFRDRRRAETAVAAAAAAAAEAVAAAAHEQAQRQEQQPVTAVEQQPIPNQGELEDDSADAALARDLQNEENIEAELADSGVGTSRIATRRGTRQRTVVVSIPVEEEVTTEGTKGKGKGRARGKKKKKDSDSEDGYGDEADQHAGLNRSSARKGGQMKICEVCEKRFLLRGEHKETDRLLCPNCRRSVEKSQNEAAAVSKRARTVASTAAPKRRRLKKTADGLLELEPGLPTLQDLCVRAIAKHVDQVESFGDISTQSLNKLCRIICKMRVLDEHTLDLFLGADRTSVVLYDCTKLAKEALSRIVEMSPNVQALALEYCGRMDSGVLDAFGVGLGQLARVQLEGAFLVDDAAWARFFRVAGPRLRSFQVRFAGFGPVAMRALITHCVGLEELRISECTEFDDDCLGMLAAPLTETEEVLQEPERLLRDAPGGEMSPWRPLARLRSLDLGHPHLAMSSATATRVIVTLGSHLRVLDLSGFKDIDDSFLLLALAPHSQRLQELGLAECNSISAEAMALFFSQGAATTMGRGLTRLNLSRCYMLTDAVIQAVVRHSCFSLRSLDLNSVDDNLSARGLLALAGCVIPVEEEEAVVVASSDVKGCPYLEDVDLSWVRCTSDAVLEKVLETCGRLAQVKVYGCPEVTLFAPTRPGLSYVGRVCDTL</sequence>
<reference evidence="1" key="1">
    <citation type="submission" date="2022-07" db="EMBL/GenBank/DDBJ databases">
        <title>Phylogenomic reconstructions and comparative analyses of Kickxellomycotina fungi.</title>
        <authorList>
            <person name="Reynolds N.K."/>
            <person name="Stajich J.E."/>
            <person name="Barry K."/>
            <person name="Grigoriev I.V."/>
            <person name="Crous P."/>
            <person name="Smith M.E."/>
        </authorList>
    </citation>
    <scope>NUCLEOTIDE SEQUENCE</scope>
    <source>
        <strain evidence="1">CBS 102833</strain>
    </source>
</reference>
<proteinExistence type="predicted"/>
<dbReference type="EMBL" id="JANBUP010001886">
    <property type="protein sequence ID" value="KAJ2802981.1"/>
    <property type="molecule type" value="Genomic_DNA"/>
</dbReference>
<evidence type="ECO:0000313" key="2">
    <source>
        <dbReference type="Proteomes" id="UP001140096"/>
    </source>
</evidence>
<organism evidence="1 2">
    <name type="scientific">Coemansia furcata</name>
    <dbReference type="NCBI Taxonomy" id="417177"/>
    <lineage>
        <taxon>Eukaryota</taxon>
        <taxon>Fungi</taxon>
        <taxon>Fungi incertae sedis</taxon>
        <taxon>Zoopagomycota</taxon>
        <taxon>Kickxellomycotina</taxon>
        <taxon>Kickxellomycetes</taxon>
        <taxon>Kickxellales</taxon>
        <taxon>Kickxellaceae</taxon>
        <taxon>Coemansia</taxon>
    </lineage>
</organism>
<keyword evidence="2" id="KW-1185">Reference proteome</keyword>
<accession>A0ACC1L862</accession>
<protein>
    <submittedName>
        <fullName evidence="1">UV-damaged DNA-binding protein rad7</fullName>
    </submittedName>
</protein>
<keyword evidence="1" id="KW-0238">DNA-binding</keyword>
<comment type="caution">
    <text evidence="1">The sequence shown here is derived from an EMBL/GenBank/DDBJ whole genome shotgun (WGS) entry which is preliminary data.</text>
</comment>